<feature type="transmembrane region" description="Helical" evidence="7">
    <location>
        <begin position="104"/>
        <end position="133"/>
    </location>
</feature>
<dbReference type="GO" id="GO:0015141">
    <property type="term" value="F:succinate transmembrane transporter activity"/>
    <property type="evidence" value="ECO:0007669"/>
    <property type="project" value="TreeGrafter"/>
</dbReference>
<name>A0A821R0V7_9NEOP</name>
<keyword evidence="5 7" id="KW-1133">Transmembrane helix</keyword>
<dbReference type="EMBL" id="CAJOBZ010000011">
    <property type="protein sequence ID" value="CAF4834531.1"/>
    <property type="molecule type" value="Genomic_DNA"/>
</dbReference>
<dbReference type="PROSITE" id="PS01271">
    <property type="entry name" value="NA_SULFATE"/>
    <property type="match status" value="1"/>
</dbReference>
<dbReference type="OrthoDB" id="6493944at2759"/>
<dbReference type="AlphaFoldDB" id="A0A821R0V7"/>
<accession>A0A821R0V7</accession>
<evidence type="ECO:0000256" key="2">
    <source>
        <dbReference type="ARBA" id="ARBA00006772"/>
    </source>
</evidence>
<comment type="similarity">
    <text evidence="2">Belongs to the SLC13A/DASS transporter (TC 2.A.47) family. NADC subfamily.</text>
</comment>
<dbReference type="InterPro" id="IPR001898">
    <property type="entry name" value="SLC13A/DASS"/>
</dbReference>
<feature type="transmembrane region" description="Helical" evidence="7">
    <location>
        <begin position="297"/>
        <end position="321"/>
    </location>
</feature>
<evidence type="ECO:0000256" key="5">
    <source>
        <dbReference type="ARBA" id="ARBA00022989"/>
    </source>
</evidence>
<keyword evidence="6 7" id="KW-0472">Membrane</keyword>
<dbReference type="Pfam" id="PF00939">
    <property type="entry name" value="Na_sulph_symp"/>
    <property type="match status" value="1"/>
</dbReference>
<feature type="transmembrane region" description="Helical" evidence="7">
    <location>
        <begin position="352"/>
        <end position="374"/>
    </location>
</feature>
<gene>
    <name evidence="8" type="ORF">PMACD_LOCUS5602</name>
</gene>
<keyword evidence="9" id="KW-1185">Reference proteome</keyword>
<dbReference type="InterPro" id="IPR031312">
    <property type="entry name" value="Na/sul_symport_CS"/>
</dbReference>
<sequence>MTLQEGFEETLRAAKHIRKRVRHVLTEEEGRWRDGDERYSVTLRVEKQKRDERKAPEPELELTEKLQIFAAVHWRGIVTVGVPVILLPILYITSPAEPHHYAAYCLCVMACFWVTECIPLAITSFLPVIIFPFAGVLSTGEVCQAYMNDTLIMFIGSMILAYSVEQSGLHKRLAYFAIKLIGYSHIKLLLAVCIVTTFVSMWITNTAATTMMVPINFAILKVFEDQRLLKIYETTKDGDSVASDITVCYFCAVTYSATIGGIGTLVGTATNLAFKGLFVATYPTAPEYLSFPLFSAFAVPMMILLEVATFLSMSFQFLGLFRPYSNVAKKVKITPEGIKAAERCVKEDSAKLGIITFWEIMVIILFGGAMVLFFSRSPQVFYGWGDAIKDYFELEDPKYVRDSALASLVMFLMFLLPSTLDFFKNFSARFHEELPTKSVESVLSWPKIVSVMPYSFSFLLGGGFALSEAAKKSGLNEKIGETLSNLKSLPNVLILLIIIIVVIFFTNFASNVAIVNVFAPIFMQLAKQIDQNPLWYCIAAGYTASYCFLLPVGTPGNLVVQSAAKIQTKQMIKAGLVPTIATIIVTWFCSYVYAPVIWPDLKTLPDWVK</sequence>
<evidence type="ECO:0000256" key="1">
    <source>
        <dbReference type="ARBA" id="ARBA00004141"/>
    </source>
</evidence>
<evidence type="ECO:0000256" key="4">
    <source>
        <dbReference type="ARBA" id="ARBA00022692"/>
    </source>
</evidence>
<evidence type="ECO:0000313" key="8">
    <source>
        <dbReference type="EMBL" id="CAF4834531.1"/>
    </source>
</evidence>
<evidence type="ECO:0000256" key="3">
    <source>
        <dbReference type="ARBA" id="ARBA00022448"/>
    </source>
</evidence>
<organism evidence="8 9">
    <name type="scientific">Pieris macdunnoughi</name>
    <dbReference type="NCBI Taxonomy" id="345717"/>
    <lineage>
        <taxon>Eukaryota</taxon>
        <taxon>Metazoa</taxon>
        <taxon>Ecdysozoa</taxon>
        <taxon>Arthropoda</taxon>
        <taxon>Hexapoda</taxon>
        <taxon>Insecta</taxon>
        <taxon>Pterygota</taxon>
        <taxon>Neoptera</taxon>
        <taxon>Endopterygota</taxon>
        <taxon>Lepidoptera</taxon>
        <taxon>Glossata</taxon>
        <taxon>Ditrysia</taxon>
        <taxon>Papilionoidea</taxon>
        <taxon>Pieridae</taxon>
        <taxon>Pierinae</taxon>
        <taxon>Pieris</taxon>
    </lineage>
</organism>
<evidence type="ECO:0000313" key="9">
    <source>
        <dbReference type="Proteomes" id="UP000663880"/>
    </source>
</evidence>
<feature type="transmembrane region" description="Helical" evidence="7">
    <location>
        <begin position="492"/>
        <end position="522"/>
    </location>
</feature>
<dbReference type="PANTHER" id="PTHR10283:SF82">
    <property type="entry name" value="SOLUTE CARRIER FAMILY 13 MEMBER 2"/>
    <property type="match status" value="1"/>
</dbReference>
<feature type="transmembrane region" description="Helical" evidence="7">
    <location>
        <begin position="574"/>
        <end position="594"/>
    </location>
</feature>
<proteinExistence type="inferred from homology"/>
<comment type="caution">
    <text evidence="8">The sequence shown here is derived from an EMBL/GenBank/DDBJ whole genome shotgun (WGS) entry which is preliminary data.</text>
</comment>
<feature type="transmembrane region" description="Helical" evidence="7">
    <location>
        <begin position="145"/>
        <end position="164"/>
    </location>
</feature>
<evidence type="ECO:0000256" key="6">
    <source>
        <dbReference type="ARBA" id="ARBA00023136"/>
    </source>
</evidence>
<evidence type="ECO:0000256" key="7">
    <source>
        <dbReference type="SAM" id="Phobius"/>
    </source>
</evidence>
<keyword evidence="3" id="KW-0813">Transport</keyword>
<dbReference type="GO" id="GO:0005886">
    <property type="term" value="C:plasma membrane"/>
    <property type="evidence" value="ECO:0007669"/>
    <property type="project" value="TreeGrafter"/>
</dbReference>
<comment type="subcellular location">
    <subcellularLocation>
        <location evidence="1">Membrane</location>
        <topology evidence="1">Multi-pass membrane protein</topology>
    </subcellularLocation>
</comment>
<reference evidence="8" key="1">
    <citation type="submission" date="2021-02" db="EMBL/GenBank/DDBJ databases">
        <authorList>
            <person name="Steward A R."/>
        </authorList>
    </citation>
    <scope>NUCLEOTIDE SEQUENCE</scope>
</reference>
<dbReference type="PANTHER" id="PTHR10283">
    <property type="entry name" value="SOLUTE CARRIER FAMILY 13 MEMBER"/>
    <property type="match status" value="1"/>
</dbReference>
<feature type="transmembrane region" description="Helical" evidence="7">
    <location>
        <begin position="185"/>
        <end position="203"/>
    </location>
</feature>
<feature type="transmembrane region" description="Helical" evidence="7">
    <location>
        <begin position="534"/>
        <end position="554"/>
    </location>
</feature>
<dbReference type="GO" id="GO:0015137">
    <property type="term" value="F:citrate transmembrane transporter activity"/>
    <property type="evidence" value="ECO:0007669"/>
    <property type="project" value="TreeGrafter"/>
</dbReference>
<protein>
    <recommendedName>
        <fullName evidence="10">Protein I'm not dead yet</fullName>
    </recommendedName>
</protein>
<dbReference type="Proteomes" id="UP000663880">
    <property type="component" value="Unassembled WGS sequence"/>
</dbReference>
<evidence type="ECO:0008006" key="10">
    <source>
        <dbReference type="Google" id="ProtNLM"/>
    </source>
</evidence>
<feature type="transmembrane region" description="Helical" evidence="7">
    <location>
        <begin position="72"/>
        <end position="92"/>
    </location>
</feature>
<keyword evidence="4 7" id="KW-0812">Transmembrane</keyword>
<feature type="transmembrane region" description="Helical" evidence="7">
    <location>
        <begin position="404"/>
        <end position="423"/>
    </location>
</feature>